<dbReference type="InterPro" id="IPR000999">
    <property type="entry name" value="RNase_III_dom"/>
</dbReference>
<name>A0A642V072_9ASCO</name>
<dbReference type="GO" id="GO:0030847">
    <property type="term" value="P:termination of RNA polymerase II transcription, exosome-dependent"/>
    <property type="evidence" value="ECO:0007669"/>
    <property type="project" value="UniProtKB-ARBA"/>
</dbReference>
<feature type="region of interest" description="Disordered" evidence="8">
    <location>
        <begin position="359"/>
        <end position="387"/>
    </location>
</feature>
<dbReference type="GO" id="GO:0034475">
    <property type="term" value="P:U4 snRNA 3'-end processing"/>
    <property type="evidence" value="ECO:0007669"/>
    <property type="project" value="UniProtKB-ARBA"/>
</dbReference>
<dbReference type="PROSITE" id="PS00517">
    <property type="entry name" value="RNASE_3_1"/>
    <property type="match status" value="1"/>
</dbReference>
<feature type="compositionally biased region" description="Basic and acidic residues" evidence="8">
    <location>
        <begin position="103"/>
        <end position="121"/>
    </location>
</feature>
<evidence type="ECO:0000256" key="8">
    <source>
        <dbReference type="SAM" id="MobiDB-lite"/>
    </source>
</evidence>
<feature type="domain" description="RNase III" evidence="10">
    <location>
        <begin position="129"/>
        <end position="252"/>
    </location>
</feature>
<dbReference type="GO" id="GO:0006364">
    <property type="term" value="P:rRNA processing"/>
    <property type="evidence" value="ECO:0007669"/>
    <property type="project" value="InterPro"/>
</dbReference>
<dbReference type="PROSITE" id="PS50142">
    <property type="entry name" value="RNASE_3_2"/>
    <property type="match status" value="1"/>
</dbReference>
<dbReference type="Gene3D" id="3.30.160.20">
    <property type="match status" value="2"/>
</dbReference>
<dbReference type="SMART" id="SM00358">
    <property type="entry name" value="DSRM"/>
    <property type="match status" value="2"/>
</dbReference>
<feature type="region of interest" description="Disordered" evidence="8">
    <location>
        <begin position="98"/>
        <end position="127"/>
    </location>
</feature>
<feature type="domain" description="DRBM" evidence="9">
    <location>
        <begin position="278"/>
        <end position="352"/>
    </location>
</feature>
<dbReference type="Pfam" id="PF00636">
    <property type="entry name" value="Ribonuclease_3"/>
    <property type="match status" value="1"/>
</dbReference>
<dbReference type="PANTHER" id="PTHR11207:SF0">
    <property type="entry name" value="RIBONUCLEASE 3"/>
    <property type="match status" value="1"/>
</dbReference>
<dbReference type="InterPro" id="IPR044449">
    <property type="entry name" value="Rnt1/Pac1_DSRM_fungi"/>
</dbReference>
<dbReference type="CDD" id="cd19876">
    <property type="entry name" value="DSRM_RNT1p-like"/>
    <property type="match status" value="1"/>
</dbReference>
<keyword evidence="4" id="KW-0255">Endonuclease</keyword>
<evidence type="ECO:0000256" key="3">
    <source>
        <dbReference type="ARBA" id="ARBA00022722"/>
    </source>
</evidence>
<evidence type="ECO:0000259" key="10">
    <source>
        <dbReference type="PROSITE" id="PS50142"/>
    </source>
</evidence>
<evidence type="ECO:0000256" key="1">
    <source>
        <dbReference type="ARBA" id="ARBA00000109"/>
    </source>
</evidence>
<dbReference type="OrthoDB" id="2392202at2759"/>
<dbReference type="SUPFAM" id="SSF69065">
    <property type="entry name" value="RNase III domain-like"/>
    <property type="match status" value="1"/>
</dbReference>
<dbReference type="InterPro" id="IPR014720">
    <property type="entry name" value="dsRBD_dom"/>
</dbReference>
<keyword evidence="12" id="KW-1185">Reference proteome</keyword>
<evidence type="ECO:0000256" key="4">
    <source>
        <dbReference type="ARBA" id="ARBA00022759"/>
    </source>
</evidence>
<dbReference type="AlphaFoldDB" id="A0A642V072"/>
<accession>A0A642V072</accession>
<dbReference type="EC" id="3.1.26.3" evidence="2"/>
<dbReference type="CDD" id="cd00593">
    <property type="entry name" value="RIBOc"/>
    <property type="match status" value="1"/>
</dbReference>
<keyword evidence="5" id="KW-0378">Hydrolase</keyword>
<dbReference type="SUPFAM" id="SSF54768">
    <property type="entry name" value="dsRNA-binding domain-like"/>
    <property type="match status" value="2"/>
</dbReference>
<dbReference type="InterPro" id="IPR036389">
    <property type="entry name" value="RNase_III_sf"/>
</dbReference>
<dbReference type="Pfam" id="PF00035">
    <property type="entry name" value="dsrm"/>
    <property type="match status" value="1"/>
</dbReference>
<keyword evidence="6 7" id="KW-0694">RNA-binding</keyword>
<organism evidence="11 12">
    <name type="scientific">Trichomonascus ciferrii</name>
    <dbReference type="NCBI Taxonomy" id="44093"/>
    <lineage>
        <taxon>Eukaryota</taxon>
        <taxon>Fungi</taxon>
        <taxon>Dikarya</taxon>
        <taxon>Ascomycota</taxon>
        <taxon>Saccharomycotina</taxon>
        <taxon>Dipodascomycetes</taxon>
        <taxon>Dipodascales</taxon>
        <taxon>Trichomonascaceae</taxon>
        <taxon>Trichomonascus</taxon>
        <taxon>Trichomonascus ciferrii complex</taxon>
    </lineage>
</organism>
<dbReference type="PANTHER" id="PTHR11207">
    <property type="entry name" value="RIBONUCLEASE III"/>
    <property type="match status" value="1"/>
</dbReference>
<evidence type="ECO:0000256" key="7">
    <source>
        <dbReference type="PROSITE-ProRule" id="PRU00266"/>
    </source>
</evidence>
<dbReference type="FunFam" id="1.10.1520.10:FF:000001">
    <property type="entry name" value="Ribonuclease 3"/>
    <property type="match status" value="1"/>
</dbReference>
<dbReference type="GO" id="GO:0034963">
    <property type="term" value="P:box C/D sno(s)RNA processing"/>
    <property type="evidence" value="ECO:0007669"/>
    <property type="project" value="UniProtKB-ARBA"/>
</dbReference>
<proteinExistence type="predicted"/>
<evidence type="ECO:0000313" key="12">
    <source>
        <dbReference type="Proteomes" id="UP000761534"/>
    </source>
</evidence>
<keyword evidence="3" id="KW-0540">Nuclease</keyword>
<dbReference type="VEuPathDB" id="FungiDB:TRICI_004706"/>
<gene>
    <name evidence="11" type="ORF">TRICI_004706</name>
</gene>
<dbReference type="Proteomes" id="UP000761534">
    <property type="component" value="Unassembled WGS sequence"/>
</dbReference>
<sequence length="476" mass="53796">MAKRAAPSLQVLNSLDHAVTQIARGLEQIVELCPEVVGFDADEAPEAQVECMLQSPRVIMAKNLGQAYMDKRLPIIDQIIASRQGQVETLTLPDVDAGVMPVEEEKKPEKQEADSGTKEKPWPPPLPVIKKERIRDQVFTHKSVANKRYYLSEAELLHDHNERLEFLGDAVLNYTISQVVFRRFQDLPEGDLTAIRSHLVKNETLWEWATIYGLDKKLKTEFDVLPDADGKKSKLISDVMEAYIGGVCLDSSEGNVRIRQWLLDLVEPYVQRIAKEREKIKPLNKDAKNDLYVKIGSMDMRPEYVTVVEGDNLHPFTVECRIMGETIGVGKGPNTKEAGLRAAMAALDDRTTIEKYAEIRRQTPRQPDNNTNSPPSKKPKKTQPEATPENLKILRHNVENGQANSKDVLYSLIGSAVNRPNYLTEYNNGDHYTKVFMRSDLLGEGRGATKKLAEQMAAYDALYKEDLMKKWADLRT</sequence>
<dbReference type="EMBL" id="SWFS01000356">
    <property type="protein sequence ID" value="KAA8908893.1"/>
    <property type="molecule type" value="Genomic_DNA"/>
</dbReference>
<dbReference type="GO" id="GO:0003725">
    <property type="term" value="F:double-stranded RNA binding"/>
    <property type="evidence" value="ECO:0007669"/>
    <property type="project" value="InterPro"/>
</dbReference>
<reference evidence="11" key="1">
    <citation type="journal article" date="2019" name="G3 (Bethesda)">
        <title>Genome Assemblies of Two Rare Opportunistic Yeast Pathogens: Diutina rugosa (syn. Candida rugosa) and Trichomonascus ciferrii (syn. Candida ciferrii).</title>
        <authorList>
            <person name="Mixao V."/>
            <person name="Saus E."/>
            <person name="Hansen A.P."/>
            <person name="Lass-Florl C."/>
            <person name="Gabaldon T."/>
        </authorList>
    </citation>
    <scope>NUCLEOTIDE SEQUENCE</scope>
    <source>
        <strain evidence="11">CBS 4856</strain>
    </source>
</reference>
<comment type="caution">
    <text evidence="11">The sequence shown here is derived from an EMBL/GenBank/DDBJ whole genome shotgun (WGS) entry which is preliminary data.</text>
</comment>
<evidence type="ECO:0000256" key="2">
    <source>
        <dbReference type="ARBA" id="ARBA00012177"/>
    </source>
</evidence>
<dbReference type="Gene3D" id="1.10.1520.10">
    <property type="entry name" value="Ribonuclease III domain"/>
    <property type="match status" value="1"/>
</dbReference>
<evidence type="ECO:0000313" key="11">
    <source>
        <dbReference type="EMBL" id="KAA8908893.1"/>
    </source>
</evidence>
<protein>
    <recommendedName>
        <fullName evidence="2">ribonuclease III</fullName>
        <ecNumber evidence="2">3.1.26.3</ecNumber>
    </recommendedName>
</protein>
<comment type="catalytic activity">
    <reaction evidence="1">
        <text>Endonucleolytic cleavage to 5'-phosphomonoester.</text>
        <dbReference type="EC" id="3.1.26.3"/>
    </reaction>
</comment>
<dbReference type="PROSITE" id="PS50137">
    <property type="entry name" value="DS_RBD"/>
    <property type="match status" value="1"/>
</dbReference>
<evidence type="ECO:0000256" key="6">
    <source>
        <dbReference type="ARBA" id="ARBA00022884"/>
    </source>
</evidence>
<evidence type="ECO:0000256" key="5">
    <source>
        <dbReference type="ARBA" id="ARBA00022801"/>
    </source>
</evidence>
<evidence type="ECO:0000259" key="9">
    <source>
        <dbReference type="PROSITE" id="PS50137"/>
    </source>
</evidence>
<dbReference type="GO" id="GO:0005654">
    <property type="term" value="C:nucleoplasm"/>
    <property type="evidence" value="ECO:0007669"/>
    <property type="project" value="TreeGrafter"/>
</dbReference>
<dbReference type="GO" id="GO:0004525">
    <property type="term" value="F:ribonuclease III activity"/>
    <property type="evidence" value="ECO:0007669"/>
    <property type="project" value="UniProtKB-EC"/>
</dbReference>
<dbReference type="SMART" id="SM00535">
    <property type="entry name" value="RIBOc"/>
    <property type="match status" value="1"/>
</dbReference>